<dbReference type="PANTHER" id="PTHR24305:SF147">
    <property type="entry name" value="P450, PUTATIVE (EUROFUNG)-RELATED"/>
    <property type="match status" value="1"/>
</dbReference>
<evidence type="ECO:0008006" key="8">
    <source>
        <dbReference type="Google" id="ProtNLM"/>
    </source>
</evidence>
<gene>
    <name evidence="6" type="ORF">PG997_008666</name>
</gene>
<dbReference type="PRINTS" id="PR00385">
    <property type="entry name" value="P450"/>
</dbReference>
<keyword evidence="7" id="KW-1185">Reference proteome</keyword>
<protein>
    <recommendedName>
        <fullName evidence="8">Cytochrome P450</fullName>
    </recommendedName>
</protein>
<dbReference type="CDD" id="cd11062">
    <property type="entry name" value="CYP58-like"/>
    <property type="match status" value="1"/>
</dbReference>
<dbReference type="SUPFAM" id="SSF48264">
    <property type="entry name" value="Cytochrome P450"/>
    <property type="match status" value="1"/>
</dbReference>
<evidence type="ECO:0000256" key="3">
    <source>
        <dbReference type="ARBA" id="ARBA00022723"/>
    </source>
</evidence>
<proteinExistence type="inferred from homology"/>
<dbReference type="PRINTS" id="PR00463">
    <property type="entry name" value="EP450I"/>
</dbReference>
<dbReference type="EMBL" id="JAQQWN010000006">
    <property type="protein sequence ID" value="KAK8080848.1"/>
    <property type="molecule type" value="Genomic_DNA"/>
</dbReference>
<dbReference type="PROSITE" id="PS00086">
    <property type="entry name" value="CYTOCHROME_P450"/>
    <property type="match status" value="1"/>
</dbReference>
<keyword evidence="5" id="KW-0503">Monooxygenase</keyword>
<dbReference type="InterPro" id="IPR002401">
    <property type="entry name" value="Cyt_P450_E_grp-I"/>
</dbReference>
<comment type="similarity">
    <text evidence="5">Belongs to the cytochrome P450 family.</text>
</comment>
<comment type="cofactor">
    <cofactor evidence="1">
        <name>heme</name>
        <dbReference type="ChEBI" id="CHEBI:30413"/>
    </cofactor>
</comment>
<keyword evidence="5" id="KW-0560">Oxidoreductase</keyword>
<evidence type="ECO:0000313" key="6">
    <source>
        <dbReference type="EMBL" id="KAK8080848.1"/>
    </source>
</evidence>
<evidence type="ECO:0000313" key="7">
    <source>
        <dbReference type="Proteomes" id="UP001433268"/>
    </source>
</evidence>
<evidence type="ECO:0000256" key="5">
    <source>
        <dbReference type="RuleBase" id="RU000461"/>
    </source>
</evidence>
<dbReference type="InterPro" id="IPR001128">
    <property type="entry name" value="Cyt_P450"/>
</dbReference>
<keyword evidence="2 5" id="KW-0349">Heme</keyword>
<dbReference type="Gene3D" id="1.10.630.10">
    <property type="entry name" value="Cytochrome P450"/>
    <property type="match status" value="1"/>
</dbReference>
<dbReference type="Proteomes" id="UP001433268">
    <property type="component" value="Unassembled WGS sequence"/>
</dbReference>
<dbReference type="Pfam" id="PF00067">
    <property type="entry name" value="p450"/>
    <property type="match status" value="2"/>
</dbReference>
<sequence length="509" mass="57413">MFSRDLMQSLFTDPLQWHFFVLVSAWLLYQLAQAAWNLSPFHPLSSIPGPRLAGATYLPEFYYDAVKFGTYTKRIQRLHEAYGPIVRISPNEVHCNDPAFSDEIYASAGRRRDKPLHQIRGSGAVSGAIFSTAGHELHRVRRNAFAKFFSRAQVAKLEGKVQRLVQTLCDKMMSAGGQPFDVTEAYSCLSTDVVSDYAFGESFGFLDQEAWKPNFRGPACSINRPVFLFRFFPASRYLSTLALGSMSRKGFKEPRPISMRVSGEKTRPCSAHFWSQISPEQEKSIHRLTDEAAALLTAGSETVSWALTVITYHLLDKPDILRRLCRELERALDPSGGLPSWSSLEKLPYLGAAISEGLRLSYGLSSRTARIATHEDLIYRGVWRGEPCQYIIPRGYAVGMSAALLHHDEDLFPDSHAFRPERWLLSGDGSIRNKELERHLLTFSKGSRSCVGINLAYCELHVGLAALCLRVLPNMRLYKTTEEDIKYDHDMFNPMPKRSSKGVRVAMRS</sequence>
<name>A0ABR1WBG7_9PEZI</name>
<reference evidence="6 7" key="1">
    <citation type="submission" date="2023-01" db="EMBL/GenBank/DDBJ databases">
        <title>Analysis of 21 Apiospora genomes using comparative genomics revels a genus with tremendous synthesis potential of carbohydrate active enzymes and secondary metabolites.</title>
        <authorList>
            <person name="Sorensen T."/>
        </authorList>
    </citation>
    <scope>NUCLEOTIDE SEQUENCE [LARGE SCALE GENOMIC DNA]</scope>
    <source>
        <strain evidence="6 7">CBS 114990</strain>
    </source>
</reference>
<accession>A0ABR1WBG7</accession>
<evidence type="ECO:0000256" key="1">
    <source>
        <dbReference type="ARBA" id="ARBA00001971"/>
    </source>
</evidence>
<dbReference type="RefSeq" id="XP_066668323.1">
    <property type="nucleotide sequence ID" value="XM_066812981.1"/>
</dbReference>
<dbReference type="PANTHER" id="PTHR24305">
    <property type="entry name" value="CYTOCHROME P450"/>
    <property type="match status" value="1"/>
</dbReference>
<evidence type="ECO:0000256" key="2">
    <source>
        <dbReference type="ARBA" id="ARBA00022617"/>
    </source>
</evidence>
<dbReference type="InterPro" id="IPR017972">
    <property type="entry name" value="Cyt_P450_CS"/>
</dbReference>
<organism evidence="6 7">
    <name type="scientific">Apiospora hydei</name>
    <dbReference type="NCBI Taxonomy" id="1337664"/>
    <lineage>
        <taxon>Eukaryota</taxon>
        <taxon>Fungi</taxon>
        <taxon>Dikarya</taxon>
        <taxon>Ascomycota</taxon>
        <taxon>Pezizomycotina</taxon>
        <taxon>Sordariomycetes</taxon>
        <taxon>Xylariomycetidae</taxon>
        <taxon>Amphisphaeriales</taxon>
        <taxon>Apiosporaceae</taxon>
        <taxon>Apiospora</taxon>
    </lineage>
</organism>
<keyword evidence="3 5" id="KW-0479">Metal-binding</keyword>
<dbReference type="GeneID" id="92046041"/>
<keyword evidence="4 5" id="KW-0408">Iron</keyword>
<evidence type="ECO:0000256" key="4">
    <source>
        <dbReference type="ARBA" id="ARBA00023004"/>
    </source>
</evidence>
<dbReference type="InterPro" id="IPR036396">
    <property type="entry name" value="Cyt_P450_sf"/>
</dbReference>
<dbReference type="InterPro" id="IPR050121">
    <property type="entry name" value="Cytochrome_P450_monoxygenase"/>
</dbReference>
<comment type="caution">
    <text evidence="6">The sequence shown here is derived from an EMBL/GenBank/DDBJ whole genome shotgun (WGS) entry which is preliminary data.</text>
</comment>